<comment type="similarity">
    <text evidence="1">Belongs to the actin family.</text>
</comment>
<gene>
    <name evidence="3" type="ORF">Prudu_015614</name>
</gene>
<dbReference type="InterPro" id="IPR004000">
    <property type="entry name" value="Actin"/>
</dbReference>
<reference evidence="3" key="1">
    <citation type="journal article" date="2019" name="Science">
        <title>Mutation of a bHLH transcription factor allowed almond domestication.</title>
        <authorList>
            <person name="Sanchez-Perez R."/>
            <person name="Pavan S."/>
            <person name="Mazzeo R."/>
            <person name="Moldovan C."/>
            <person name="Aiese Cigliano R."/>
            <person name="Del Cueto J."/>
            <person name="Ricciardi F."/>
            <person name="Lotti C."/>
            <person name="Ricciardi L."/>
            <person name="Dicenta F."/>
            <person name="Lopez-Marques R.L."/>
            <person name="Lindberg Moller B."/>
        </authorList>
    </citation>
    <scope>NUCLEOTIDE SEQUENCE</scope>
</reference>
<feature type="region of interest" description="Disordered" evidence="2">
    <location>
        <begin position="168"/>
        <end position="187"/>
    </location>
</feature>
<dbReference type="Gene3D" id="3.30.420.40">
    <property type="match status" value="3"/>
</dbReference>
<dbReference type="AlphaFoldDB" id="A0A4Y1RK58"/>
<evidence type="ECO:0000256" key="1">
    <source>
        <dbReference type="RuleBase" id="RU000487"/>
    </source>
</evidence>
<evidence type="ECO:0000313" key="3">
    <source>
        <dbReference type="EMBL" id="BBH04465.1"/>
    </source>
</evidence>
<proteinExistence type="inferred from homology"/>
<organism evidence="3">
    <name type="scientific">Prunus dulcis</name>
    <name type="common">Almond</name>
    <name type="synonym">Amygdalus dulcis</name>
    <dbReference type="NCBI Taxonomy" id="3755"/>
    <lineage>
        <taxon>Eukaryota</taxon>
        <taxon>Viridiplantae</taxon>
        <taxon>Streptophyta</taxon>
        <taxon>Embryophyta</taxon>
        <taxon>Tracheophyta</taxon>
        <taxon>Spermatophyta</taxon>
        <taxon>Magnoliopsida</taxon>
        <taxon>eudicotyledons</taxon>
        <taxon>Gunneridae</taxon>
        <taxon>Pentapetalae</taxon>
        <taxon>rosids</taxon>
        <taxon>fabids</taxon>
        <taxon>Rosales</taxon>
        <taxon>Rosaceae</taxon>
        <taxon>Amygdaloideae</taxon>
        <taxon>Amygdaleae</taxon>
        <taxon>Prunus</taxon>
    </lineage>
</organism>
<dbReference type="SUPFAM" id="SSF53067">
    <property type="entry name" value="Actin-like ATPase domain"/>
    <property type="match status" value="2"/>
</dbReference>
<dbReference type="InterPro" id="IPR043129">
    <property type="entry name" value="ATPase_NBD"/>
</dbReference>
<dbReference type="Pfam" id="PF00022">
    <property type="entry name" value="Actin"/>
    <property type="match status" value="1"/>
</dbReference>
<protein>
    <submittedName>
        <fullName evidence="3">Actin-related protein 8</fullName>
    </submittedName>
</protein>
<name>A0A4Y1RK58_PRUDU</name>
<accession>A0A4Y1RK58</accession>
<dbReference type="SMART" id="SM00268">
    <property type="entry name" value="ACTIN"/>
    <property type="match status" value="1"/>
</dbReference>
<dbReference type="Gene3D" id="3.90.640.10">
    <property type="entry name" value="Actin, Chain A, domain 4"/>
    <property type="match status" value="1"/>
</dbReference>
<dbReference type="PANTHER" id="PTHR11937">
    <property type="entry name" value="ACTIN"/>
    <property type="match status" value="1"/>
</dbReference>
<sequence length="619" mass="69236">MDNSKIRNFFGIINVSLEPPRALPLAVAVGSWQAKETHKNHHLNRRLSNLHVSTMYATTSSSFSFLLHGTTNYQLRGRQRQHRAPFCFHGTTMEFSRPIFPIKFFQTTIEKEQRISPRQRDYDDFDQKSVGVGVEPQGLEHGVNVIVIVIVIFGDVLDCLFGGVRSGTDRPTDANRETGGAQGSSEIERCVQSLENQKKQEEPHWDSFLFSETHLRSGYPLQPFWSQMPQLSFMAIYGQREQVPGSVIIDGGSGYCKFGWSKYACPSGRSATFLEFGNVESPMYSRLRHFFVTIYSRMQVKPSSQPVVLSIPICHYDVIVLLSFARICQSIKTTTQEAIYKATLALFAARRTSGIVVNIGFQVTSIVPILNGKVMRKVGVEIMGLGALKLTGFLRELMQQNNIGFESLYTVRTLKELYMETYCVMTSGKLESKVNIMGEEVQFAPCFTGSRTGMCKVKKENLCYVAADYEAELSKNTQASFEATGEGWFTLSKERFQTGEILFQPRLAGVRTMGLHQAVALCMDHCHSAELTDDDAWFKTVVLSGGSACLPGLAGRLEKELHGLLPPSVSKGITVIPPPYGADTAWFGAKLISNVSTFPGPWCMTRKQFRQKSKAKLMW</sequence>
<dbReference type="EMBL" id="AP019302">
    <property type="protein sequence ID" value="BBH04465.1"/>
    <property type="molecule type" value="Genomic_DNA"/>
</dbReference>
<evidence type="ECO:0000256" key="2">
    <source>
        <dbReference type="SAM" id="MobiDB-lite"/>
    </source>
</evidence>